<dbReference type="VEuPathDB" id="FungiDB:H257_04338"/>
<evidence type="ECO:0000313" key="2">
    <source>
        <dbReference type="EMBL" id="RHY20707.1"/>
    </source>
</evidence>
<proteinExistence type="predicted"/>
<gene>
    <name evidence="2" type="ORF">DYB36_011140</name>
</gene>
<accession>A0A397BMM5</accession>
<dbReference type="EMBL" id="QUSZ01002840">
    <property type="protein sequence ID" value="RHY20707.1"/>
    <property type="molecule type" value="Genomic_DNA"/>
</dbReference>
<feature type="compositionally biased region" description="Basic and acidic residues" evidence="1">
    <location>
        <begin position="264"/>
        <end position="282"/>
    </location>
</feature>
<feature type="region of interest" description="Disordered" evidence="1">
    <location>
        <begin position="201"/>
        <end position="283"/>
    </location>
</feature>
<feature type="compositionally biased region" description="Polar residues" evidence="1">
    <location>
        <begin position="251"/>
        <end position="263"/>
    </location>
</feature>
<reference evidence="2 3" key="1">
    <citation type="submission" date="2018-08" db="EMBL/GenBank/DDBJ databases">
        <title>Aphanomyces genome sequencing and annotation.</title>
        <authorList>
            <person name="Minardi D."/>
            <person name="Oidtmann B."/>
            <person name="Van Der Giezen M."/>
            <person name="Studholme D.J."/>
        </authorList>
    </citation>
    <scope>NUCLEOTIDE SEQUENCE [LARGE SCALE GENOMIC DNA]</scope>
    <source>
        <strain evidence="2 3">Kv</strain>
    </source>
</reference>
<name>A0A397BMM5_APHAT</name>
<organism evidence="2 3">
    <name type="scientific">Aphanomyces astaci</name>
    <name type="common">Crayfish plague agent</name>
    <dbReference type="NCBI Taxonomy" id="112090"/>
    <lineage>
        <taxon>Eukaryota</taxon>
        <taxon>Sar</taxon>
        <taxon>Stramenopiles</taxon>
        <taxon>Oomycota</taxon>
        <taxon>Saprolegniomycetes</taxon>
        <taxon>Saprolegniales</taxon>
        <taxon>Verrucalvaceae</taxon>
        <taxon>Aphanomyces</taxon>
    </lineage>
</organism>
<sequence length="564" mass="63089">MDRTVRLPMIRANVQAGDSNPILATPSKPAVSLSSSSRMMNRGGGGMAAATPRSLLHVSLPTADQLMHVWTFVCHWVIEKVRICRWLSVYLISLYHRWRWTNQPRFLALARSLSVHIPTTFAYPTLYGLFTDDSALAPMSHALEFRDVALHCNIDEYAAKSCLEHIVENIGDRMRTQPQVELSLGVGVVSCKHRFLDGHMTQKQPVQMESEVRGAEPTPQKPAANPRSLMASSKTFSSYIVPTGHEGPSSLVPTKPSSPTTSLIDKDASPRKPRIAHDKDVRPTSPRLVLRQKFLSRSDELPTTVLATTEIMPWNLNPNQRDRMDTVKQLDAKYPPLLDPFCRTLGVEQVDVVNKLTSSERIGVNYSLSASHLVIRKNHHAAHGLIFIDDESSRVQEHFVTLRPPSPVHDKGAELPLVTTSGKPVYAADGVVLTLSRTRSLDGEKSARTSSLPPSLSPVEVVERYLHYLDKIIDDSDIVPMNPTWTEHIQALIARAVNKVQSRRKHVLLASMFAETLQCYTYSIKKAILDYLLLRHVTQVRLGIPGGVPLEFQAHDKWKWGQTH</sequence>
<evidence type="ECO:0000256" key="1">
    <source>
        <dbReference type="SAM" id="MobiDB-lite"/>
    </source>
</evidence>
<evidence type="ECO:0000313" key="3">
    <source>
        <dbReference type="Proteomes" id="UP000265427"/>
    </source>
</evidence>
<feature type="non-terminal residue" evidence="2">
    <location>
        <position position="564"/>
    </location>
</feature>
<protein>
    <submittedName>
        <fullName evidence="2">Uncharacterized protein</fullName>
    </submittedName>
</protein>
<comment type="caution">
    <text evidence="2">The sequence shown here is derived from an EMBL/GenBank/DDBJ whole genome shotgun (WGS) entry which is preliminary data.</text>
</comment>
<dbReference type="AlphaFoldDB" id="A0A397BMM5"/>
<dbReference type="Proteomes" id="UP000265427">
    <property type="component" value="Unassembled WGS sequence"/>
</dbReference>
<feature type="compositionally biased region" description="Polar residues" evidence="1">
    <location>
        <begin position="230"/>
        <end position="240"/>
    </location>
</feature>